<dbReference type="SMART" id="SM00028">
    <property type="entry name" value="TPR"/>
    <property type="match status" value="2"/>
</dbReference>
<dbReference type="PANTHER" id="PTHR45588:SF1">
    <property type="entry name" value="WW DOMAIN-CONTAINING PROTEIN"/>
    <property type="match status" value="1"/>
</dbReference>
<dbReference type="AlphaFoldDB" id="A0A022XWJ1"/>
<feature type="repeat" description="TPR" evidence="1">
    <location>
        <begin position="35"/>
        <end position="68"/>
    </location>
</feature>
<protein>
    <submittedName>
        <fullName evidence="2">Uncharacterized protein</fullName>
    </submittedName>
</protein>
<keyword evidence="3" id="KW-1185">Reference proteome</keyword>
<organism evidence="2 3">
    <name type="scientific">Trichophyton soudanense CBS 452.61</name>
    <dbReference type="NCBI Taxonomy" id="1215331"/>
    <lineage>
        <taxon>Eukaryota</taxon>
        <taxon>Fungi</taxon>
        <taxon>Dikarya</taxon>
        <taxon>Ascomycota</taxon>
        <taxon>Pezizomycotina</taxon>
        <taxon>Eurotiomycetes</taxon>
        <taxon>Eurotiomycetidae</taxon>
        <taxon>Onygenales</taxon>
        <taxon>Arthrodermataceae</taxon>
        <taxon>Trichophyton</taxon>
    </lineage>
</organism>
<dbReference type="HOGENOM" id="CLU_011527_0_1_1"/>
<dbReference type="PROSITE" id="PS50005">
    <property type="entry name" value="TPR"/>
    <property type="match status" value="1"/>
</dbReference>
<evidence type="ECO:0000313" key="3">
    <source>
        <dbReference type="Proteomes" id="UP000023623"/>
    </source>
</evidence>
<reference evidence="2 3" key="1">
    <citation type="submission" date="2014-02" db="EMBL/GenBank/DDBJ databases">
        <title>The Genome Sequence of Trichophyton rubrum (morphotype soudanense) CBS 452.61.</title>
        <authorList>
            <consortium name="The Broad Institute Genomics Platform"/>
            <person name="Cuomo C.A."/>
            <person name="White T.C."/>
            <person name="Graser Y."/>
            <person name="Martinez-Rossi N."/>
            <person name="Heitman J."/>
            <person name="Young S.K."/>
            <person name="Zeng Q."/>
            <person name="Gargeya S."/>
            <person name="Abouelleil A."/>
            <person name="Alvarado L."/>
            <person name="Chapman S.B."/>
            <person name="Gainer-Dewar J."/>
            <person name="Goldberg J."/>
            <person name="Griggs A."/>
            <person name="Gujja S."/>
            <person name="Hansen M."/>
            <person name="Howarth C."/>
            <person name="Imamovic A."/>
            <person name="Larimer J."/>
            <person name="Martinez D."/>
            <person name="Murphy C."/>
            <person name="Pearson M.D."/>
            <person name="Persinoti G."/>
            <person name="Poon T."/>
            <person name="Priest M."/>
            <person name="Roberts A.D."/>
            <person name="Saif S."/>
            <person name="Shea T.D."/>
            <person name="Sykes S.N."/>
            <person name="Wortman J."/>
            <person name="Nusbaum C."/>
            <person name="Birren B."/>
        </authorList>
    </citation>
    <scope>NUCLEOTIDE SEQUENCE [LARGE SCALE GENOMIC DNA]</scope>
    <source>
        <strain evidence="2 3">CBS 452.61</strain>
    </source>
</reference>
<dbReference type="InterPro" id="IPR011990">
    <property type="entry name" value="TPR-like_helical_dom_sf"/>
</dbReference>
<sequence length="567" mass="63377">MADEKKQLAAATSQQDGYYNLGAYHRPISTSSQGAQVWFDRGLIWSFAFNHDEAAACFQRAIDEDPDCAMAHWGLAYASGPNYNMPWAFFNAEQLGYVVTKTHDAARKAEEKAQTPSVSAVEKALTKALIHRYPQDYPVEDCAIWNKGYADAMKLVYQAFPDDLDVAMLYVDALMNLTPWKLWDLVTGNPAKGAHTLEAKDILDRALAQEGGLSHPGLLHLYIHLLEMSPSPESALPAANRLRGLVPDSGHLNHMPSHIDILCGDYQGAVTSNSDAVIADEKYVAQHGKMNFYTLYRCHNYHFKVYAAMFSGQSKIAVDTVKQMEATIPDQLIRESTEMANLLESFVAMRVHVMIRFGMWDEILALELPEDQYLYCVTTAMRLYGKGVAYAATGRIDQAREAREAFRSAVKRVLPTRTVFNNSCADILAIASAMLDGELEYRLGHYDTAFEHLRHSIKLYDSLHYDEPWGWMQPVRHAYGALLLERGHVQEAAAAYRADLGLDNTVPRALQHPNNVWALHGYHECLEALGRADEAAKVAQQLATAVALADVPIRSSCFCRLRTVARM</sequence>
<evidence type="ECO:0000256" key="1">
    <source>
        <dbReference type="PROSITE-ProRule" id="PRU00339"/>
    </source>
</evidence>
<dbReference type="PANTHER" id="PTHR45588">
    <property type="entry name" value="TPR DOMAIN-CONTAINING PROTEIN"/>
    <property type="match status" value="1"/>
</dbReference>
<dbReference type="Gene3D" id="1.25.40.10">
    <property type="entry name" value="Tetratricopeptide repeat domain"/>
    <property type="match status" value="2"/>
</dbReference>
<dbReference type="Pfam" id="PF13181">
    <property type="entry name" value="TPR_8"/>
    <property type="match status" value="1"/>
</dbReference>
<dbReference type="Proteomes" id="UP000023623">
    <property type="component" value="Unassembled WGS sequence"/>
</dbReference>
<evidence type="ECO:0000313" key="2">
    <source>
        <dbReference type="EMBL" id="EZF74641.1"/>
    </source>
</evidence>
<keyword evidence="1" id="KW-0802">TPR repeat</keyword>
<dbReference type="EMBL" id="KK208835">
    <property type="protein sequence ID" value="EZF74641.1"/>
    <property type="molecule type" value="Genomic_DNA"/>
</dbReference>
<name>A0A022XWJ1_TRISD</name>
<gene>
    <name evidence="2" type="ORF">H105_03708</name>
</gene>
<accession>A0A022XWJ1</accession>
<dbReference type="InterPro" id="IPR019734">
    <property type="entry name" value="TPR_rpt"/>
</dbReference>
<dbReference type="SUPFAM" id="SSF48452">
    <property type="entry name" value="TPR-like"/>
    <property type="match status" value="2"/>
</dbReference>
<proteinExistence type="predicted"/>
<dbReference type="OrthoDB" id="414774at2759"/>